<dbReference type="GO" id="GO:0005829">
    <property type="term" value="C:cytosol"/>
    <property type="evidence" value="ECO:0007669"/>
    <property type="project" value="TreeGrafter"/>
</dbReference>
<dbReference type="GO" id="GO:0046872">
    <property type="term" value="F:metal ion binding"/>
    <property type="evidence" value="ECO:0007669"/>
    <property type="project" value="UniProtKB-KW"/>
</dbReference>
<dbReference type="InterPro" id="IPR001365">
    <property type="entry name" value="A_deaminase_dom"/>
</dbReference>
<reference evidence="8" key="1">
    <citation type="submission" date="2020-10" db="EMBL/GenBank/DDBJ databases">
        <authorList>
            <person name="Gilroy R."/>
        </authorList>
    </citation>
    <scope>NUCLEOTIDE SEQUENCE</scope>
    <source>
        <strain evidence="8">CHK180-2868</strain>
    </source>
</reference>
<keyword evidence="5 8" id="KW-0378">Hydrolase</keyword>
<evidence type="ECO:0000256" key="2">
    <source>
        <dbReference type="ARBA" id="ARBA00006676"/>
    </source>
</evidence>
<comment type="similarity">
    <text evidence="2">Belongs to the metallo-dependent hydrolases superfamily. Adenosine and AMP deaminases family.</text>
</comment>
<dbReference type="InterPro" id="IPR032466">
    <property type="entry name" value="Metal_Hydrolase"/>
</dbReference>
<evidence type="ECO:0000256" key="5">
    <source>
        <dbReference type="ARBA" id="ARBA00022801"/>
    </source>
</evidence>
<dbReference type="EMBL" id="DVGC01000032">
    <property type="protein sequence ID" value="HIR05513.1"/>
    <property type="molecule type" value="Genomic_DNA"/>
</dbReference>
<dbReference type="AlphaFoldDB" id="A0A9D1A613"/>
<accession>A0A9D1A613</accession>
<dbReference type="EC" id="3.5.4.4" evidence="3"/>
<gene>
    <name evidence="8" type="primary">add</name>
    <name evidence="8" type="ORF">IAB28_06050</name>
</gene>
<dbReference type="PANTHER" id="PTHR11409:SF43">
    <property type="entry name" value="ADENOSINE DEAMINASE"/>
    <property type="match status" value="1"/>
</dbReference>
<protein>
    <recommendedName>
        <fullName evidence="3">adenosine deaminase</fullName>
        <ecNumber evidence="3">3.5.4.4</ecNumber>
    </recommendedName>
</protein>
<dbReference type="GO" id="GO:0043103">
    <property type="term" value="P:hypoxanthine salvage"/>
    <property type="evidence" value="ECO:0007669"/>
    <property type="project" value="TreeGrafter"/>
</dbReference>
<reference evidence="8" key="2">
    <citation type="journal article" date="2021" name="PeerJ">
        <title>Extensive microbial diversity within the chicken gut microbiome revealed by metagenomics and culture.</title>
        <authorList>
            <person name="Gilroy R."/>
            <person name="Ravi A."/>
            <person name="Getino M."/>
            <person name="Pursley I."/>
            <person name="Horton D.L."/>
            <person name="Alikhan N.F."/>
            <person name="Baker D."/>
            <person name="Gharbi K."/>
            <person name="Hall N."/>
            <person name="Watson M."/>
            <person name="Adriaenssens E.M."/>
            <person name="Foster-Nyarko E."/>
            <person name="Jarju S."/>
            <person name="Secka A."/>
            <person name="Antonio M."/>
            <person name="Oren A."/>
            <person name="Chaudhuri R.R."/>
            <person name="La Ragione R."/>
            <person name="Hildebrand F."/>
            <person name="Pallen M.J."/>
        </authorList>
    </citation>
    <scope>NUCLEOTIDE SEQUENCE</scope>
    <source>
        <strain evidence="8">CHK180-2868</strain>
    </source>
</reference>
<keyword evidence="4" id="KW-0479">Metal-binding</keyword>
<evidence type="ECO:0000256" key="4">
    <source>
        <dbReference type="ARBA" id="ARBA00022723"/>
    </source>
</evidence>
<evidence type="ECO:0000256" key="3">
    <source>
        <dbReference type="ARBA" id="ARBA00012784"/>
    </source>
</evidence>
<dbReference type="GO" id="GO:0004000">
    <property type="term" value="F:adenosine deaminase activity"/>
    <property type="evidence" value="ECO:0007669"/>
    <property type="project" value="UniProtKB-ARBA"/>
</dbReference>
<dbReference type="InterPro" id="IPR006330">
    <property type="entry name" value="Ado/ade_deaminase"/>
</dbReference>
<evidence type="ECO:0000313" key="9">
    <source>
        <dbReference type="Proteomes" id="UP000824250"/>
    </source>
</evidence>
<evidence type="ECO:0000256" key="1">
    <source>
        <dbReference type="ARBA" id="ARBA00001947"/>
    </source>
</evidence>
<dbReference type="Pfam" id="PF00962">
    <property type="entry name" value="A_deaminase"/>
    <property type="match status" value="1"/>
</dbReference>
<comment type="cofactor">
    <cofactor evidence="1">
        <name>Zn(2+)</name>
        <dbReference type="ChEBI" id="CHEBI:29105"/>
    </cofactor>
</comment>
<feature type="domain" description="Adenosine deaminase" evidence="7">
    <location>
        <begin position="24"/>
        <end position="334"/>
    </location>
</feature>
<organism evidence="8 9">
    <name type="scientific">Candidatus Copromonas faecavium</name>
    <name type="common">nom. illeg.</name>
    <dbReference type="NCBI Taxonomy" id="2840740"/>
    <lineage>
        <taxon>Bacteria</taxon>
        <taxon>Bacillati</taxon>
        <taxon>Bacillota</taxon>
        <taxon>Clostridia</taxon>
        <taxon>Lachnospirales</taxon>
        <taxon>Lachnospiraceae</taxon>
        <taxon>Candidatus Copromonas (nom. illeg.)</taxon>
    </lineage>
</organism>
<dbReference type="PANTHER" id="PTHR11409">
    <property type="entry name" value="ADENOSINE DEAMINASE"/>
    <property type="match status" value="1"/>
</dbReference>
<dbReference type="GO" id="GO:0046103">
    <property type="term" value="P:inosine biosynthetic process"/>
    <property type="evidence" value="ECO:0007669"/>
    <property type="project" value="TreeGrafter"/>
</dbReference>
<sequence length="335" mass="37850">MLLPDADGKQKYRRKRRKALDKLVELHLHLDGSLRPETVWELAKEQGISLPAESLEEVRFQMKVPEDCRTLEEYLQRFDLPLLVLQREDALERVTFELVEDLAKEGVTYAEIRFAPQLSIQGGLSQDQVVEAAIRGANRGMEQYPGIRVGLILCCMRGDTNQEMNLETVETAKKYLGQVVCAVDIAGAESLYPTENFAPVFEKVREYGLPMTIHAGEAAGPDSMKTALAFGTKRIGHGVAAVEDPELIQQLIREQVTLEVCVSSNYHTKVVPSIEAHPIRRLFNAGVRVTVNSDNMTASNTNICKELEILRNVFGFREQEIEKMEEYAWEARFLK</sequence>
<dbReference type="Proteomes" id="UP000824250">
    <property type="component" value="Unassembled WGS sequence"/>
</dbReference>
<comment type="caution">
    <text evidence="8">The sequence shown here is derived from an EMBL/GenBank/DDBJ whole genome shotgun (WGS) entry which is preliminary data.</text>
</comment>
<dbReference type="CDD" id="cd01320">
    <property type="entry name" value="ADA"/>
    <property type="match status" value="1"/>
</dbReference>
<dbReference type="SUPFAM" id="SSF51556">
    <property type="entry name" value="Metallo-dependent hydrolases"/>
    <property type="match status" value="1"/>
</dbReference>
<dbReference type="NCBIfam" id="TIGR01430">
    <property type="entry name" value="aden_deam"/>
    <property type="match status" value="1"/>
</dbReference>
<keyword evidence="6" id="KW-0862">Zinc</keyword>
<evidence type="ECO:0000256" key="6">
    <source>
        <dbReference type="ARBA" id="ARBA00022833"/>
    </source>
</evidence>
<dbReference type="GO" id="GO:0006154">
    <property type="term" value="P:adenosine catabolic process"/>
    <property type="evidence" value="ECO:0007669"/>
    <property type="project" value="TreeGrafter"/>
</dbReference>
<name>A0A9D1A613_9FIRM</name>
<evidence type="ECO:0000313" key="8">
    <source>
        <dbReference type="EMBL" id="HIR05513.1"/>
    </source>
</evidence>
<evidence type="ECO:0000259" key="7">
    <source>
        <dbReference type="Pfam" id="PF00962"/>
    </source>
</evidence>
<proteinExistence type="inferred from homology"/>
<dbReference type="Gene3D" id="3.20.20.140">
    <property type="entry name" value="Metal-dependent hydrolases"/>
    <property type="match status" value="1"/>
</dbReference>